<dbReference type="Proteomes" id="UP001604336">
    <property type="component" value="Unassembled WGS sequence"/>
</dbReference>
<sequence>MNSWQNCAKAAREEPVDSWQVYRHRPRASRILFNEEDKASIHYSHCDTLVVVARNRLGRMLIDDESTVNILFGSTFDQMDVDHELTAISEPLFSFMEDSLVLR</sequence>
<reference evidence="2" key="1">
    <citation type="submission" date="2024-07" db="EMBL/GenBank/DDBJ databases">
        <title>Two chromosome-level genome assemblies of Korean endemic species Abeliophyllum distichum and Forsythia ovata (Oleaceae).</title>
        <authorList>
            <person name="Jang H."/>
        </authorList>
    </citation>
    <scope>NUCLEOTIDE SEQUENCE [LARGE SCALE GENOMIC DNA]</scope>
</reference>
<gene>
    <name evidence="1" type="ORF">Adt_18751</name>
</gene>
<dbReference type="EMBL" id="JBFOLK010000005">
    <property type="protein sequence ID" value="KAL2513151.1"/>
    <property type="molecule type" value="Genomic_DNA"/>
</dbReference>
<comment type="caution">
    <text evidence="1">The sequence shown here is derived from an EMBL/GenBank/DDBJ whole genome shotgun (WGS) entry which is preliminary data.</text>
</comment>
<proteinExistence type="predicted"/>
<name>A0ABD1TK90_9LAMI</name>
<accession>A0ABD1TK90</accession>
<evidence type="ECO:0000313" key="2">
    <source>
        <dbReference type="Proteomes" id="UP001604336"/>
    </source>
</evidence>
<protein>
    <submittedName>
        <fullName evidence="1">Uncharacterized protein</fullName>
    </submittedName>
</protein>
<dbReference type="AlphaFoldDB" id="A0ABD1TK90"/>
<organism evidence="1 2">
    <name type="scientific">Abeliophyllum distichum</name>
    <dbReference type="NCBI Taxonomy" id="126358"/>
    <lineage>
        <taxon>Eukaryota</taxon>
        <taxon>Viridiplantae</taxon>
        <taxon>Streptophyta</taxon>
        <taxon>Embryophyta</taxon>
        <taxon>Tracheophyta</taxon>
        <taxon>Spermatophyta</taxon>
        <taxon>Magnoliopsida</taxon>
        <taxon>eudicotyledons</taxon>
        <taxon>Gunneridae</taxon>
        <taxon>Pentapetalae</taxon>
        <taxon>asterids</taxon>
        <taxon>lamiids</taxon>
        <taxon>Lamiales</taxon>
        <taxon>Oleaceae</taxon>
        <taxon>Forsythieae</taxon>
        <taxon>Abeliophyllum</taxon>
    </lineage>
</organism>
<keyword evidence="2" id="KW-1185">Reference proteome</keyword>
<evidence type="ECO:0000313" key="1">
    <source>
        <dbReference type="EMBL" id="KAL2513151.1"/>
    </source>
</evidence>